<feature type="transmembrane region" description="Helical" evidence="11">
    <location>
        <begin position="255"/>
        <end position="273"/>
    </location>
</feature>
<feature type="transmembrane region" description="Helical" evidence="11">
    <location>
        <begin position="59"/>
        <end position="76"/>
    </location>
</feature>
<feature type="transmembrane region" description="Helical" evidence="11">
    <location>
        <begin position="174"/>
        <end position="196"/>
    </location>
</feature>
<dbReference type="AlphaFoldDB" id="A0A838B6A8"/>
<comment type="subcellular location">
    <subcellularLocation>
        <location evidence="1">Cell membrane</location>
        <topology evidence="1">Multi-pass membrane protein</topology>
    </subcellularLocation>
</comment>
<name>A0A838B6A8_9HYPH</name>
<comment type="function">
    <text evidence="9">Part of the ABC transporter complex LsrABCD involved in autoinducer 2 (AI-2) import. Probably responsible for the translocation of the substrate across the membrane.</text>
</comment>
<dbReference type="CDD" id="cd06579">
    <property type="entry name" value="TM_PBP1_transp_AraH_like"/>
    <property type="match status" value="1"/>
</dbReference>
<feature type="transmembrane region" description="Helical" evidence="11">
    <location>
        <begin position="134"/>
        <end position="154"/>
    </location>
</feature>
<evidence type="ECO:0000256" key="3">
    <source>
        <dbReference type="ARBA" id="ARBA00022448"/>
    </source>
</evidence>
<evidence type="ECO:0000256" key="10">
    <source>
        <dbReference type="ARBA" id="ARBA00039382"/>
    </source>
</evidence>
<dbReference type="PANTHER" id="PTHR32196:SF29">
    <property type="entry name" value="AUTOINDUCER 2 IMPORT SYSTEM PERMEASE PROTEIN LSRC"/>
    <property type="match status" value="1"/>
</dbReference>
<evidence type="ECO:0000256" key="5">
    <source>
        <dbReference type="ARBA" id="ARBA00022519"/>
    </source>
</evidence>
<feature type="transmembrane region" description="Helical" evidence="11">
    <location>
        <begin position="83"/>
        <end position="102"/>
    </location>
</feature>
<evidence type="ECO:0000313" key="13">
    <source>
        <dbReference type="Proteomes" id="UP000558284"/>
    </source>
</evidence>
<protein>
    <recommendedName>
        <fullName evidence="10">Autoinducer 2 import system permease protein LsrC</fullName>
    </recommendedName>
</protein>
<gene>
    <name evidence="12" type="ORF">H0241_14865</name>
</gene>
<keyword evidence="4" id="KW-1003">Cell membrane</keyword>
<evidence type="ECO:0000313" key="12">
    <source>
        <dbReference type="EMBL" id="MBA1141531.1"/>
    </source>
</evidence>
<reference evidence="12 13" key="1">
    <citation type="submission" date="2020-07" db="EMBL/GenBank/DDBJ databases">
        <title>Definition of the novel symbiovar canariense within Mesorhizobium novociceri, a new species of genus Mesorhizobium nodulating Cicer canariense in the Caldera de Taburiente National Park (La Palma, Canary Islands).</title>
        <authorList>
            <person name="Leon-Barrios M."/>
            <person name="Perez-Yepez J."/>
            <person name="Flores-Felix J.D."/>
            <person name="Ramirez-Baena M.H."/>
            <person name="Pulido-Suarez L."/>
            <person name="Igual J.M."/>
            <person name="Velazquez E."/>
            <person name="Peix A."/>
        </authorList>
    </citation>
    <scope>NUCLEOTIDE SEQUENCE [LARGE SCALE GENOMIC DNA]</scope>
    <source>
        <strain evidence="12 13">CCANP35</strain>
    </source>
</reference>
<feature type="transmembrane region" description="Helical" evidence="11">
    <location>
        <begin position="230"/>
        <end position="249"/>
    </location>
</feature>
<keyword evidence="5" id="KW-0997">Cell inner membrane</keyword>
<organism evidence="12 13">
    <name type="scientific">Mesorhizobium neociceri</name>
    <dbReference type="NCBI Taxonomy" id="1307853"/>
    <lineage>
        <taxon>Bacteria</taxon>
        <taxon>Pseudomonadati</taxon>
        <taxon>Pseudomonadota</taxon>
        <taxon>Alphaproteobacteria</taxon>
        <taxon>Hyphomicrobiales</taxon>
        <taxon>Phyllobacteriaceae</taxon>
        <taxon>Mesorhizobium</taxon>
    </lineage>
</organism>
<feature type="transmembrane region" description="Helical" evidence="11">
    <location>
        <begin position="306"/>
        <end position="325"/>
    </location>
</feature>
<evidence type="ECO:0000256" key="9">
    <source>
        <dbReference type="ARBA" id="ARBA00025439"/>
    </source>
</evidence>
<dbReference type="PANTHER" id="PTHR32196">
    <property type="entry name" value="ABC TRANSPORTER PERMEASE PROTEIN YPHD-RELATED-RELATED"/>
    <property type="match status" value="1"/>
</dbReference>
<feature type="transmembrane region" description="Helical" evidence="11">
    <location>
        <begin position="108"/>
        <end position="127"/>
    </location>
</feature>
<evidence type="ECO:0000256" key="8">
    <source>
        <dbReference type="ARBA" id="ARBA00023136"/>
    </source>
</evidence>
<evidence type="ECO:0000256" key="4">
    <source>
        <dbReference type="ARBA" id="ARBA00022475"/>
    </source>
</evidence>
<evidence type="ECO:0000256" key="6">
    <source>
        <dbReference type="ARBA" id="ARBA00022692"/>
    </source>
</evidence>
<evidence type="ECO:0000256" key="1">
    <source>
        <dbReference type="ARBA" id="ARBA00004651"/>
    </source>
</evidence>
<keyword evidence="7 11" id="KW-1133">Transmembrane helix</keyword>
<accession>A0A838B6A8</accession>
<dbReference type="RefSeq" id="WP_181058411.1">
    <property type="nucleotide sequence ID" value="NZ_JACDTY010000006.1"/>
</dbReference>
<feature type="transmembrane region" description="Helical" evidence="11">
    <location>
        <begin position="27"/>
        <end position="47"/>
    </location>
</feature>
<feature type="transmembrane region" description="Helical" evidence="11">
    <location>
        <begin position="280"/>
        <end position="300"/>
    </location>
</feature>
<dbReference type="InterPro" id="IPR001851">
    <property type="entry name" value="ABC_transp_permease"/>
</dbReference>
<keyword evidence="13" id="KW-1185">Reference proteome</keyword>
<evidence type="ECO:0000256" key="7">
    <source>
        <dbReference type="ARBA" id="ARBA00022989"/>
    </source>
</evidence>
<comment type="subunit">
    <text evidence="2">The complex is composed of two ATP-binding proteins (LsrA), two transmembrane proteins (LsrC and LsrD) and a solute-binding protein (LsrB).</text>
</comment>
<evidence type="ECO:0000256" key="11">
    <source>
        <dbReference type="SAM" id="Phobius"/>
    </source>
</evidence>
<proteinExistence type="predicted"/>
<keyword evidence="3" id="KW-0813">Transport</keyword>
<evidence type="ECO:0000256" key="2">
    <source>
        <dbReference type="ARBA" id="ARBA00011262"/>
    </source>
</evidence>
<dbReference type="GO" id="GO:0022857">
    <property type="term" value="F:transmembrane transporter activity"/>
    <property type="evidence" value="ECO:0007669"/>
    <property type="project" value="InterPro"/>
</dbReference>
<dbReference type="GO" id="GO:0005886">
    <property type="term" value="C:plasma membrane"/>
    <property type="evidence" value="ECO:0007669"/>
    <property type="project" value="UniProtKB-SubCell"/>
</dbReference>
<dbReference type="Pfam" id="PF02653">
    <property type="entry name" value="BPD_transp_2"/>
    <property type="match status" value="1"/>
</dbReference>
<sequence>MTRLDPTPPLAGSVAHPKRSFRLPAELGPLAGLVVLVAIIGFARPGFLDQANLLSLLETAAYPGMLAIGMVFVLALREIDLSVGWMFHLAALLTAFLLAAGINPWLAAFAGVLLGAGLGLVNGLLVVALRLPAIVVTLGTFAMFRGLAAVAVKMQTSAPADQSGELSQIVHGKMFGAVPTAVFVFVAMAVVMQFVLHRSRFGYRVQAVGSNPQAALYAGIPTGAVRLQTLVLMGIVSGLAGVLWPGFPVTDADQGGGFELMAIAAAIIGGTSLSGGRGTVIGAVIGMLIVQVILSGVTLLGIDATWNPFVIGAVMLLALALDRLVKALRQRQAVRFQENLHA</sequence>
<dbReference type="Proteomes" id="UP000558284">
    <property type="component" value="Unassembled WGS sequence"/>
</dbReference>
<comment type="caution">
    <text evidence="12">The sequence shown here is derived from an EMBL/GenBank/DDBJ whole genome shotgun (WGS) entry which is preliminary data.</text>
</comment>
<keyword evidence="6 11" id="KW-0812">Transmembrane</keyword>
<dbReference type="EMBL" id="JACDTY010000006">
    <property type="protein sequence ID" value="MBA1141531.1"/>
    <property type="molecule type" value="Genomic_DNA"/>
</dbReference>
<keyword evidence="8 11" id="KW-0472">Membrane</keyword>